<dbReference type="GO" id="GO:0016811">
    <property type="term" value="F:hydrolase activity, acting on carbon-nitrogen (but not peptide) bonds, in linear amides"/>
    <property type="evidence" value="ECO:0007669"/>
    <property type="project" value="UniProtKB-ARBA"/>
</dbReference>
<evidence type="ECO:0000313" key="9">
    <source>
        <dbReference type="Proteomes" id="UP000002220"/>
    </source>
</evidence>
<evidence type="ECO:0000256" key="3">
    <source>
        <dbReference type="ARBA" id="ARBA00022813"/>
    </source>
</evidence>
<dbReference type="HOGENOM" id="CLU_021603_1_0_0"/>
<feature type="active site" description="Nucleophile" evidence="5">
    <location>
        <position position="292"/>
    </location>
</feature>
<evidence type="ECO:0000313" key="8">
    <source>
        <dbReference type="EMBL" id="ADG66855.1"/>
    </source>
</evidence>
<keyword evidence="1" id="KW-0645">Protease</keyword>
<dbReference type="Pfam" id="PF01112">
    <property type="entry name" value="Asparaginase_2"/>
    <property type="match status" value="1"/>
</dbReference>
<dbReference type="SUPFAM" id="SSF56235">
    <property type="entry name" value="N-terminal nucleophile aminohydrolases (Ntn hydrolases)"/>
    <property type="match status" value="1"/>
</dbReference>
<gene>
    <name evidence="8" type="ordered locus">Plim_1012</name>
</gene>
<dbReference type="FunFam" id="3.60.20.30:FF:000001">
    <property type="entry name" value="Isoaspartyl peptidase/L-asparaginase"/>
    <property type="match status" value="1"/>
</dbReference>
<accession>D5ST87</accession>
<organism evidence="8 9">
    <name type="scientific">Planctopirus limnophila (strain ATCC 43296 / DSM 3776 / IFAM 1008 / Mu 290)</name>
    <name type="common">Planctomyces limnophilus</name>
    <dbReference type="NCBI Taxonomy" id="521674"/>
    <lineage>
        <taxon>Bacteria</taxon>
        <taxon>Pseudomonadati</taxon>
        <taxon>Planctomycetota</taxon>
        <taxon>Planctomycetia</taxon>
        <taxon>Planctomycetales</taxon>
        <taxon>Planctomycetaceae</taxon>
        <taxon>Planctopirus</taxon>
    </lineage>
</organism>
<sequence length="426" mass="45634">MPVADASGSLVGAHGLNSQRVDEFPGDFCDSSNREKDALAAAAGAEWCSESRFSLQMESLTMRGSHAGGGNCIRRVWLKWCLVLGVLAGCSEFGLRVVRGQEIQLDNVGSDLIIEDVVLGVHGGTGVDKKDMTPELEKKIRAGLKAALEAGAKRLKEPNALPLDGLEAAIRVLEDDPNFNAGRGAVFTHEGRNELDASIMEGTTKRAGAVASVTIVRNPISAARAVMEKSKHVMMIGRGAEVFSTQQGLEIVDPAYFWTESRWKDISRVWAEEKKNGGRADLEPKSSTYFGTVGAVARNSQGQLAAGTSTGGMTNKMFGRVGDSPIIGAGTYAEDGAAAVSCTGHGEFFIRYGVSKEIVSQIKYRGLNVQQAAQEVINRQLKAAGGEGAAIVLNSQGQWTTSRNCEGLYRGWINSRGEIFTRLYEE</sequence>
<protein>
    <recommendedName>
        <fullName evidence="4">Isoaspartyl peptidase</fullName>
    </recommendedName>
</protein>
<dbReference type="EMBL" id="CP001744">
    <property type="protein sequence ID" value="ADG66855.1"/>
    <property type="molecule type" value="Genomic_DNA"/>
</dbReference>
<reference evidence="8 9" key="1">
    <citation type="journal article" date="2010" name="Stand. Genomic Sci.">
        <title>Complete genome sequence of Planctomyces limnophilus type strain (Mu 290).</title>
        <authorList>
            <person name="Labutti K."/>
            <person name="Sikorski J."/>
            <person name="Schneider S."/>
            <person name="Nolan M."/>
            <person name="Lucas S."/>
            <person name="Glavina Del Rio T."/>
            <person name="Tice H."/>
            <person name="Cheng J.F."/>
            <person name="Goodwin L."/>
            <person name="Pitluck S."/>
            <person name="Liolios K."/>
            <person name="Ivanova N."/>
            <person name="Mavromatis K."/>
            <person name="Mikhailova N."/>
            <person name="Pati A."/>
            <person name="Chen A."/>
            <person name="Palaniappan K."/>
            <person name="Land M."/>
            <person name="Hauser L."/>
            <person name="Chang Y.J."/>
            <person name="Jeffries C.D."/>
            <person name="Tindall B.J."/>
            <person name="Rohde M."/>
            <person name="Goker M."/>
            <person name="Woyke T."/>
            <person name="Bristow J."/>
            <person name="Eisen J.A."/>
            <person name="Markowitz V."/>
            <person name="Hugenholtz P."/>
            <person name="Kyrpides N.C."/>
            <person name="Klenk H.P."/>
            <person name="Lapidus A."/>
        </authorList>
    </citation>
    <scope>NUCLEOTIDE SEQUENCE [LARGE SCALE GENOMIC DNA]</scope>
    <source>
        <strain evidence="9">ATCC 43296 / DSM 3776 / IFAM 1008 / 290</strain>
    </source>
</reference>
<evidence type="ECO:0000256" key="7">
    <source>
        <dbReference type="PIRSR" id="PIRSR600246-3"/>
    </source>
</evidence>
<dbReference type="AlphaFoldDB" id="D5ST87"/>
<dbReference type="KEGG" id="plm:Plim_1012"/>
<keyword evidence="9" id="KW-1185">Reference proteome</keyword>
<feature type="binding site" evidence="6">
    <location>
        <begin position="320"/>
        <end position="323"/>
    </location>
    <ligand>
        <name>substrate</name>
    </ligand>
</feature>
<dbReference type="PANTHER" id="PTHR10188:SF6">
    <property type="entry name" value="N(4)-(BETA-N-ACETYLGLUCOSAMINYL)-L-ASPARAGINASE"/>
    <property type="match status" value="1"/>
</dbReference>
<proteinExistence type="predicted"/>
<keyword evidence="2" id="KW-0378">Hydrolase</keyword>
<dbReference type="InterPro" id="IPR000246">
    <property type="entry name" value="Peptidase_T2"/>
</dbReference>
<keyword evidence="3" id="KW-0068">Autocatalytic cleavage</keyword>
<dbReference type="GO" id="GO:0008233">
    <property type="term" value="F:peptidase activity"/>
    <property type="evidence" value="ECO:0007669"/>
    <property type="project" value="UniProtKB-KW"/>
</dbReference>
<dbReference type="PANTHER" id="PTHR10188">
    <property type="entry name" value="L-ASPARAGINASE"/>
    <property type="match status" value="1"/>
</dbReference>
<dbReference type="InterPro" id="IPR029055">
    <property type="entry name" value="Ntn_hydrolases_N"/>
</dbReference>
<dbReference type="Proteomes" id="UP000002220">
    <property type="component" value="Chromosome"/>
</dbReference>
<name>D5ST87_PLAL2</name>
<feature type="binding site" evidence="6">
    <location>
        <begin position="343"/>
        <end position="346"/>
    </location>
    <ligand>
        <name>substrate</name>
    </ligand>
</feature>
<dbReference type="eggNOG" id="COG1446">
    <property type="taxonomic scope" value="Bacteria"/>
</dbReference>
<dbReference type="Gene3D" id="3.60.20.30">
    <property type="entry name" value="(Glycosyl)asparaginase"/>
    <property type="match status" value="1"/>
</dbReference>
<evidence type="ECO:0000256" key="4">
    <source>
        <dbReference type="ARBA" id="ARBA00069124"/>
    </source>
</evidence>
<evidence type="ECO:0000256" key="1">
    <source>
        <dbReference type="ARBA" id="ARBA00022670"/>
    </source>
</evidence>
<evidence type="ECO:0000256" key="5">
    <source>
        <dbReference type="PIRSR" id="PIRSR600246-1"/>
    </source>
</evidence>
<evidence type="ECO:0000256" key="6">
    <source>
        <dbReference type="PIRSR" id="PIRSR600246-2"/>
    </source>
</evidence>
<dbReference type="STRING" id="521674.Plim_1012"/>
<dbReference type="CDD" id="cd04701">
    <property type="entry name" value="Asparaginase_2"/>
    <property type="match status" value="1"/>
</dbReference>
<feature type="site" description="Cleavage; by autolysis" evidence="7">
    <location>
        <begin position="291"/>
        <end position="292"/>
    </location>
</feature>
<dbReference type="GO" id="GO:0006508">
    <property type="term" value="P:proteolysis"/>
    <property type="evidence" value="ECO:0007669"/>
    <property type="project" value="UniProtKB-KW"/>
</dbReference>
<evidence type="ECO:0000256" key="2">
    <source>
        <dbReference type="ARBA" id="ARBA00022801"/>
    </source>
</evidence>